<protein>
    <submittedName>
        <fullName evidence="3">Uncharacterized protein</fullName>
    </submittedName>
</protein>
<name>F4WDR9_ACREC</name>
<keyword evidence="2" id="KW-0732">Signal</keyword>
<dbReference type="OrthoDB" id="6229420at2759"/>
<accession>F4WDR9</accession>
<organism evidence="4">
    <name type="scientific">Acromyrmex echinatior</name>
    <name type="common">Panamanian leafcutter ant</name>
    <name type="synonym">Acromyrmex octospinosus echinatior</name>
    <dbReference type="NCBI Taxonomy" id="103372"/>
    <lineage>
        <taxon>Eukaryota</taxon>
        <taxon>Metazoa</taxon>
        <taxon>Ecdysozoa</taxon>
        <taxon>Arthropoda</taxon>
        <taxon>Hexapoda</taxon>
        <taxon>Insecta</taxon>
        <taxon>Pterygota</taxon>
        <taxon>Neoptera</taxon>
        <taxon>Endopterygota</taxon>
        <taxon>Hymenoptera</taxon>
        <taxon>Apocrita</taxon>
        <taxon>Aculeata</taxon>
        <taxon>Formicoidea</taxon>
        <taxon>Formicidae</taxon>
        <taxon>Myrmicinae</taxon>
        <taxon>Acromyrmex</taxon>
    </lineage>
</organism>
<dbReference type="AlphaFoldDB" id="F4WDR9"/>
<evidence type="ECO:0000313" key="3">
    <source>
        <dbReference type="EMBL" id="EGI67682.1"/>
    </source>
</evidence>
<gene>
    <name evidence="3" type="ORF">G5I_03730</name>
</gene>
<dbReference type="EMBL" id="GL888090">
    <property type="protein sequence ID" value="EGI67682.1"/>
    <property type="molecule type" value="Genomic_DNA"/>
</dbReference>
<evidence type="ECO:0000313" key="4">
    <source>
        <dbReference type="Proteomes" id="UP000007755"/>
    </source>
</evidence>
<feature type="signal peptide" evidence="2">
    <location>
        <begin position="1"/>
        <end position="28"/>
    </location>
</feature>
<feature type="region of interest" description="Disordered" evidence="1">
    <location>
        <begin position="126"/>
        <end position="164"/>
    </location>
</feature>
<evidence type="ECO:0000256" key="1">
    <source>
        <dbReference type="SAM" id="MobiDB-lite"/>
    </source>
</evidence>
<dbReference type="InParanoid" id="F4WDR9"/>
<evidence type="ECO:0000256" key="2">
    <source>
        <dbReference type="SAM" id="SignalP"/>
    </source>
</evidence>
<keyword evidence="4" id="KW-1185">Reference proteome</keyword>
<feature type="chain" id="PRO_5003320370" evidence="2">
    <location>
        <begin position="29"/>
        <end position="251"/>
    </location>
</feature>
<proteinExistence type="predicted"/>
<dbReference type="Proteomes" id="UP000007755">
    <property type="component" value="Unassembled WGS sequence"/>
</dbReference>
<reference evidence="3" key="1">
    <citation type="submission" date="2011-02" db="EMBL/GenBank/DDBJ databases">
        <title>The genome of the leaf-cutting ant Acromyrmex echinatior suggests key adaptations to social evolution and fungus farming.</title>
        <authorList>
            <person name="Nygaard S."/>
            <person name="Zhang G."/>
        </authorList>
    </citation>
    <scope>NUCLEOTIDE SEQUENCE</scope>
</reference>
<sequence length="251" mass="27715">MEATSSVLMSSLIRVLAVSFVLLWPVLSEETSLTGRMRAISEDLDRQLNEIMASQALSYSTVNTVGLPYNATTKFNPKGMGQLYNVTNIFIDLVQSKQAYPEELLIAHIESFPKYYNKASSIASSSRHKADQELEWQDGGGHSMPQGRREPRIGASRPRGGPKRFYSLSNFARQDMRHGHDAVPAISGATRQSGAIRPFRRDNEPCVPPEGLAPGTCAVVRLAKARGRIQDATKTRAFWRRPGRAPAGESQ</sequence>